<name>A0ABR4FKG9_9EURO</name>
<feature type="region of interest" description="Disordered" evidence="8">
    <location>
        <begin position="1345"/>
        <end position="1371"/>
    </location>
</feature>
<reference evidence="10 11" key="1">
    <citation type="submission" date="2024-07" db="EMBL/GenBank/DDBJ databases">
        <title>Section-level genome sequencing and comparative genomics of Aspergillus sections Usti and Cavernicolus.</title>
        <authorList>
            <consortium name="Lawrence Berkeley National Laboratory"/>
            <person name="Nybo J.L."/>
            <person name="Vesth T.C."/>
            <person name="Theobald S."/>
            <person name="Frisvad J.C."/>
            <person name="Larsen T.O."/>
            <person name="Kjaerboelling I."/>
            <person name="Rothschild-Mancinelli K."/>
            <person name="Lyhne E.K."/>
            <person name="Kogle M.E."/>
            <person name="Barry K."/>
            <person name="Clum A."/>
            <person name="Na H."/>
            <person name="Ledsgaard L."/>
            <person name="Lin J."/>
            <person name="Lipzen A."/>
            <person name="Kuo A."/>
            <person name="Riley R."/>
            <person name="Mondo S."/>
            <person name="Labutti K."/>
            <person name="Haridas S."/>
            <person name="Pangalinan J."/>
            <person name="Salamov A.A."/>
            <person name="Simmons B.A."/>
            <person name="Magnuson J.K."/>
            <person name="Chen J."/>
            <person name="Drula E."/>
            <person name="Henrissat B."/>
            <person name="Wiebenga A."/>
            <person name="Lubbers R.J."/>
            <person name="Gomes A.C."/>
            <person name="Makela M.R."/>
            <person name="Stajich J."/>
            <person name="Grigoriev I.V."/>
            <person name="Mortensen U.H."/>
            <person name="De Vries R.P."/>
            <person name="Baker S.E."/>
            <person name="Andersen M.R."/>
        </authorList>
    </citation>
    <scope>NUCLEOTIDE SEQUENCE [LARGE SCALE GENOMIC DNA]</scope>
    <source>
        <strain evidence="10 11">CBS 209.92</strain>
    </source>
</reference>
<feature type="repeat" description="WD" evidence="7">
    <location>
        <begin position="908"/>
        <end position="949"/>
    </location>
</feature>
<keyword evidence="11" id="KW-1185">Reference proteome</keyword>
<dbReference type="Proteomes" id="UP001610563">
    <property type="component" value="Unassembled WGS sequence"/>
</dbReference>
<comment type="subcellular location">
    <subcellularLocation>
        <location evidence="1">Mitochondrion outer membrane</location>
        <topology evidence="1">Peripheral membrane protein</topology>
        <orientation evidence="1">Cytoplasmic side</orientation>
    </subcellularLocation>
</comment>
<comment type="similarity">
    <text evidence="4">Belongs to the WD repeat MDV1/CAF4 family.</text>
</comment>
<evidence type="ECO:0000259" key="9">
    <source>
        <dbReference type="PROSITE" id="PS50837"/>
    </source>
</evidence>
<dbReference type="CDD" id="cd00200">
    <property type="entry name" value="WD40"/>
    <property type="match status" value="2"/>
</dbReference>
<dbReference type="InterPro" id="IPR036322">
    <property type="entry name" value="WD40_repeat_dom_sf"/>
</dbReference>
<evidence type="ECO:0000256" key="6">
    <source>
        <dbReference type="ARBA" id="ARBA00043913"/>
    </source>
</evidence>
<feature type="repeat" description="WD" evidence="7">
    <location>
        <begin position="1202"/>
        <end position="1243"/>
    </location>
</feature>
<evidence type="ECO:0000313" key="11">
    <source>
        <dbReference type="Proteomes" id="UP001610563"/>
    </source>
</evidence>
<dbReference type="InterPro" id="IPR015943">
    <property type="entry name" value="WD40/YVTN_repeat-like_dom_sf"/>
</dbReference>
<evidence type="ECO:0000256" key="1">
    <source>
        <dbReference type="ARBA" id="ARBA00004570"/>
    </source>
</evidence>
<dbReference type="PANTHER" id="PTHR22847:SF637">
    <property type="entry name" value="WD REPEAT DOMAIN 5B"/>
    <property type="match status" value="1"/>
</dbReference>
<comment type="caution">
    <text evidence="10">The sequence shown here is derived from an EMBL/GenBank/DDBJ whole genome shotgun (WGS) entry which is preliminary data.</text>
</comment>
<feature type="domain" description="NACHT" evidence="9">
    <location>
        <begin position="335"/>
        <end position="481"/>
    </location>
</feature>
<dbReference type="PROSITE" id="PS00678">
    <property type="entry name" value="WD_REPEATS_1"/>
    <property type="match status" value="9"/>
</dbReference>
<feature type="repeat" description="WD" evidence="7">
    <location>
        <begin position="992"/>
        <end position="1033"/>
    </location>
</feature>
<comment type="function">
    <text evidence="6">Involved in mitochondrial fission. Acts as an adapter protein required to form mitochondrial fission complexes. Formation of these complexes is required to promote constriction and fission of the mitochondrial compartment at a late step in mitochondrial division.</text>
</comment>
<feature type="compositionally biased region" description="Polar residues" evidence="8">
    <location>
        <begin position="34"/>
        <end position="46"/>
    </location>
</feature>
<feature type="repeat" description="WD" evidence="7">
    <location>
        <begin position="1034"/>
        <end position="1075"/>
    </location>
</feature>
<feature type="repeat" description="WD" evidence="7">
    <location>
        <begin position="950"/>
        <end position="991"/>
    </location>
</feature>
<evidence type="ECO:0000256" key="4">
    <source>
        <dbReference type="ARBA" id="ARBA00038415"/>
    </source>
</evidence>
<evidence type="ECO:0000256" key="3">
    <source>
        <dbReference type="ARBA" id="ARBA00022737"/>
    </source>
</evidence>
<evidence type="ECO:0000256" key="2">
    <source>
        <dbReference type="ARBA" id="ARBA00022574"/>
    </source>
</evidence>
<dbReference type="SMART" id="SM00564">
    <property type="entry name" value="PQQ"/>
    <property type="match status" value="8"/>
</dbReference>
<protein>
    <recommendedName>
        <fullName evidence="5">Mitochondrial division protein 1</fullName>
    </recommendedName>
</protein>
<proteinExistence type="inferred from homology"/>
<sequence>MSSRRRVRNFFRRHKDEAQEGITTSVLPLMSREPNGQSNQATHQSTPVDLWQSAFEKLGDKERTILSTIPVSTASNANNKHPQVLASISEVIRLTEEQYEQSKVDRRIRESSQRIINAALSFKDIISAVVASDPTHHAASAWTIVSLGLTIAQNRSDLRSALFESSEYLADVLTQCAYIKNRIYVNSSRDIKIDLGNALVRLYGAILHYTAQIRTAQDPSLGRQLLDCVTAITEHPLTELKALVEKERDNIARWIGLVQYLNNEERSKELLDRIDKLLESSQRLAQQFNLLNLSVAKGAFHDSYVNQHEGFCLPDTRVKLRSQITEWAESPDSKCIFWLNGMAGTGKSTIARTVAQMFRENQQLGATFFFKKGEADRGDAKYLIPTITKQLLTRHQQLAPGVLKAIEDDPDISAKSLREQFNKLLLQPLLGLDSIKYSTAVIVIDALDECEGRDIPVVLDLLPQLQKSKVLRVRVFLTSRPELSVRLGFIKSDEHQDLDLHELPNPVIEHDIRIFLNERFSVIRKSRGMTDDWPGNNTLDALIMMAVPLFIFAATACRFIEEGRHPEMRLKKLLEAQAVTSGSQMDKIYQPVLTQILTDNDHESKELLQEFRDIVGVIIILATPLSVESLARLLHLPKQIIIEALDPLHSVLNVSSDTKAPVRVLHLSFRDYLLTTESKFHVDEQQTHQKIALHCLRIMKDRLKRNICDLPSYGTEKDDINSQTVDQHLSTDLQYSCRYWVHHLQQSKCRISEFPVLPFLRTNFLHWLEALSLMGALSEAVGMMNMLQAAVADTNTETLEFVCDARRFILRNLAMTSTGPLQLYYSALVFSPEQSIVRKVYSNEIPQWISPLPQVEATWSPNLQTLTGHLDSVESVAFCSDGSTLASGSGDETIKLWDIKTANELQTLTGHSSWVKSVAFSSDGLTLASGSFDSTIKLWDVKAGKALQTLTGHLQAVYTVAFSSNGSTLASGSSDKTIKLWDVKTGKELQTLTGHSEWVYSVAFSSDGSTLASGSYDSTIKLWDIKAGKALQTLAGHSNIVESVAFSPDGSTLASGSCDETIKLWDVKTGKELQTLTGHSEWICSVAFSPDGSILASGSHDSTIKLWDVKAGTALQTFKGHSSMVNLVAFSSDGSILASGCSDETIKLWDVKTIKEPQTLMGHSKWVSSVAFSSDGLTLASGSHDSTIKLWDVKTSKALQTLTGHLQAVYTVAFSSNGSTLASGSGDNTIKLWDVKTGKEVQTLTGHSDLVYSVAFSSDGSTLASASGDEIKLWDVKTGKEVQTLTGDSELVSSVAFSSDGSTLASVSGDEIKLWDVKTGKEVQTLTGDSELVSSVAFSSDGSTLASGSSGHAIEGRPIPSLQRHYNPSQTPLDPKVTISNNWISMAGEKLIHLPHEYHEYHCLVVKRATIALGYRDGRLLLIGFHTP</sequence>
<evidence type="ECO:0000256" key="8">
    <source>
        <dbReference type="SAM" id="MobiDB-lite"/>
    </source>
</evidence>
<evidence type="ECO:0000256" key="7">
    <source>
        <dbReference type="PROSITE-ProRule" id="PRU00221"/>
    </source>
</evidence>
<dbReference type="Gene3D" id="2.130.10.10">
    <property type="entry name" value="YVTN repeat-like/Quinoprotein amine dehydrogenase"/>
    <property type="match status" value="6"/>
</dbReference>
<gene>
    <name evidence="10" type="ORF">BJX66DRAFT_115408</name>
</gene>
<dbReference type="InterPro" id="IPR007111">
    <property type="entry name" value="NACHT_NTPase"/>
</dbReference>
<feature type="repeat" description="WD" evidence="7">
    <location>
        <begin position="1285"/>
        <end position="1325"/>
    </location>
</feature>
<dbReference type="SMART" id="SM00320">
    <property type="entry name" value="WD40"/>
    <property type="match status" value="12"/>
</dbReference>
<dbReference type="PROSITE" id="PS50837">
    <property type="entry name" value="NACHT"/>
    <property type="match status" value="1"/>
</dbReference>
<feature type="repeat" description="WD" evidence="7">
    <location>
        <begin position="1076"/>
        <end position="1117"/>
    </location>
</feature>
<accession>A0ABR4FKG9</accession>
<dbReference type="Pfam" id="PF24883">
    <property type="entry name" value="NPHP3_N"/>
    <property type="match status" value="1"/>
</dbReference>
<keyword evidence="2 7" id="KW-0853">WD repeat</keyword>
<dbReference type="InterPro" id="IPR027417">
    <property type="entry name" value="P-loop_NTPase"/>
</dbReference>
<dbReference type="InterPro" id="IPR001680">
    <property type="entry name" value="WD40_rpt"/>
</dbReference>
<keyword evidence="3" id="KW-0677">Repeat</keyword>
<dbReference type="PROSITE" id="PS50294">
    <property type="entry name" value="WD_REPEATS_REGION"/>
    <property type="match status" value="10"/>
</dbReference>
<feature type="repeat" description="WD" evidence="7">
    <location>
        <begin position="1118"/>
        <end position="1159"/>
    </location>
</feature>
<dbReference type="PRINTS" id="PR00320">
    <property type="entry name" value="GPROTEINBRPT"/>
</dbReference>
<dbReference type="Pfam" id="PF25173">
    <property type="entry name" value="Beta-prop_WDR3_1st"/>
    <property type="match status" value="2"/>
</dbReference>
<feature type="region of interest" description="Disordered" evidence="8">
    <location>
        <begin position="21"/>
        <end position="46"/>
    </location>
</feature>
<dbReference type="PROSITE" id="PS50082">
    <property type="entry name" value="WD_REPEATS_2"/>
    <property type="match status" value="11"/>
</dbReference>
<dbReference type="Pfam" id="PF00400">
    <property type="entry name" value="WD40"/>
    <property type="match status" value="3"/>
</dbReference>
<dbReference type="InterPro" id="IPR056884">
    <property type="entry name" value="NPHP3-like_N"/>
</dbReference>
<evidence type="ECO:0000256" key="5">
    <source>
        <dbReference type="ARBA" id="ARBA00039789"/>
    </source>
</evidence>
<organism evidence="10 11">
    <name type="scientific">Aspergillus keveii</name>
    <dbReference type="NCBI Taxonomy" id="714993"/>
    <lineage>
        <taxon>Eukaryota</taxon>
        <taxon>Fungi</taxon>
        <taxon>Dikarya</taxon>
        <taxon>Ascomycota</taxon>
        <taxon>Pezizomycotina</taxon>
        <taxon>Eurotiomycetes</taxon>
        <taxon>Eurotiomycetidae</taxon>
        <taxon>Eurotiales</taxon>
        <taxon>Aspergillaceae</taxon>
        <taxon>Aspergillus</taxon>
        <taxon>Aspergillus subgen. Nidulantes</taxon>
    </lineage>
</organism>
<dbReference type="InterPro" id="IPR019775">
    <property type="entry name" value="WD40_repeat_CS"/>
</dbReference>
<dbReference type="InterPro" id="IPR020472">
    <property type="entry name" value="WD40_PAC1"/>
</dbReference>
<feature type="repeat" description="WD" evidence="7">
    <location>
        <begin position="1160"/>
        <end position="1201"/>
    </location>
</feature>
<feature type="repeat" description="WD" evidence="7">
    <location>
        <begin position="866"/>
        <end position="907"/>
    </location>
</feature>
<dbReference type="InterPro" id="IPR018391">
    <property type="entry name" value="PQQ_b-propeller_rpt"/>
</dbReference>
<dbReference type="EMBL" id="JBFTWV010000213">
    <property type="protein sequence ID" value="KAL2783753.1"/>
    <property type="molecule type" value="Genomic_DNA"/>
</dbReference>
<dbReference type="Gene3D" id="3.40.50.300">
    <property type="entry name" value="P-loop containing nucleotide triphosphate hydrolases"/>
    <property type="match status" value="1"/>
</dbReference>
<evidence type="ECO:0000313" key="10">
    <source>
        <dbReference type="EMBL" id="KAL2783753.1"/>
    </source>
</evidence>
<feature type="repeat" description="WD" evidence="7">
    <location>
        <begin position="1244"/>
        <end position="1284"/>
    </location>
</feature>
<dbReference type="SUPFAM" id="SSF52540">
    <property type="entry name" value="P-loop containing nucleoside triphosphate hydrolases"/>
    <property type="match status" value="1"/>
</dbReference>
<dbReference type="SUPFAM" id="SSF50978">
    <property type="entry name" value="WD40 repeat-like"/>
    <property type="match status" value="2"/>
</dbReference>
<dbReference type="PANTHER" id="PTHR22847">
    <property type="entry name" value="WD40 REPEAT PROTEIN"/>
    <property type="match status" value="1"/>
</dbReference>